<dbReference type="Proteomes" id="UP001173802">
    <property type="component" value="Unassembled WGS sequence"/>
</dbReference>
<name>A0ACC6FQY5_9HELI</name>
<evidence type="ECO:0000313" key="2">
    <source>
        <dbReference type="Proteomes" id="UP001173802"/>
    </source>
</evidence>
<accession>A0ACC6FQY5</accession>
<organism evidence="1 2">
    <name type="scientific">Helicobacter zhangjianzhongii</name>
    <dbReference type="NCBI Taxonomy" id="2974574"/>
    <lineage>
        <taxon>Bacteria</taxon>
        <taxon>Pseudomonadati</taxon>
        <taxon>Campylobacterota</taxon>
        <taxon>Epsilonproteobacteria</taxon>
        <taxon>Campylobacterales</taxon>
        <taxon>Helicobacteraceae</taxon>
        <taxon>Helicobacter</taxon>
    </lineage>
</organism>
<protein>
    <submittedName>
        <fullName evidence="1">Uncharacterized protein</fullName>
    </submittedName>
</protein>
<reference evidence="1 2" key="1">
    <citation type="journal article" date="2023" name="Microorganisms">
        <title>Isolation and Genomic Characteristics of Cat-Borne Campylobacter felis sp. nov. and Sheep-Borne Campylobacter ovis sp. nov.</title>
        <authorList>
            <person name="Wang H."/>
            <person name="Li Y."/>
            <person name="Gu Y."/>
            <person name="Zhou G."/>
            <person name="Chen X."/>
            <person name="Zhang X."/>
            <person name="Shao Z."/>
            <person name="Zhang J."/>
            <person name="Zhang M."/>
        </authorList>
    </citation>
    <scope>NUCLEOTIDE SEQUENCE [LARGE SCALE GENOMIC DNA]</scope>
    <source>
        <strain evidence="1 2">XJK30-2</strain>
    </source>
</reference>
<dbReference type="EMBL" id="JANURN010000002">
    <property type="protein sequence ID" value="MDL0081678.1"/>
    <property type="molecule type" value="Genomic_DNA"/>
</dbReference>
<sequence length="110" mass="12612">MEEMVLIFVKSFVFLSGFFWGFIAGACGLAIINLCRKLLGLKPFALHIPIKDNELLSLVKSMQQDLKDLKNPHIEKESQLLQSISDKLKTLDDIKRNTQPPRELLPTERF</sequence>
<keyword evidence="2" id="KW-1185">Reference proteome</keyword>
<evidence type="ECO:0000313" key="1">
    <source>
        <dbReference type="EMBL" id="MDL0081678.1"/>
    </source>
</evidence>
<comment type="caution">
    <text evidence="1">The sequence shown here is derived from an EMBL/GenBank/DDBJ whole genome shotgun (WGS) entry which is preliminary data.</text>
</comment>
<gene>
    <name evidence="1" type="ORF">NYG90_03135</name>
</gene>
<proteinExistence type="predicted"/>